<evidence type="ECO:0000313" key="1">
    <source>
        <dbReference type="EMBL" id="AKR15899.1"/>
    </source>
</evidence>
<organism evidence="1 2">
    <name type="scientific">Citrobacter phage IME-CF2</name>
    <dbReference type="NCBI Taxonomy" id="1673887"/>
    <lineage>
        <taxon>Viruses</taxon>
        <taxon>Duplodnaviria</taxon>
        <taxon>Heunggongvirae</taxon>
        <taxon>Uroviricota</taxon>
        <taxon>Caudoviricetes</taxon>
        <taxon>Pantevenvirales</taxon>
        <taxon>Straboviridae</taxon>
        <taxon>Pseudotevenvirus</taxon>
        <taxon>Pseudotevenvirus imecf2</taxon>
    </lineage>
</organism>
<accession>A0A0K0QT32</accession>
<dbReference type="GeneID" id="26644814"/>
<proteinExistence type="predicted"/>
<evidence type="ECO:0000313" key="2">
    <source>
        <dbReference type="Proteomes" id="UP000204614"/>
    </source>
</evidence>
<dbReference type="Proteomes" id="UP000204614">
    <property type="component" value="Segment"/>
</dbReference>
<dbReference type="RefSeq" id="YP_009218591.1">
    <property type="nucleotide sequence ID" value="NC_029013.1"/>
</dbReference>
<reference evidence="2" key="1">
    <citation type="submission" date="2015-05" db="EMBL/GenBank/DDBJ databases">
        <authorList>
            <person name="Liu X."/>
            <person name="Tong Y."/>
            <person name="Huang Y."/>
            <person name="An X."/>
            <person name="Mi Z."/>
            <person name="Zhang Z."/>
        </authorList>
    </citation>
    <scope>NUCLEOTIDE SEQUENCE [LARGE SCALE GENOMIC DNA]</scope>
</reference>
<sequence length="65" mass="7362">MINIIVSPKLITVCESCRTGLAYELDDIQRKTETIYKGFYSPADYIVKKFITCPKCGSKVNLNLN</sequence>
<protein>
    <submittedName>
        <fullName evidence="1">Uncharacterized protein</fullName>
    </submittedName>
</protein>
<keyword evidence="2" id="KW-1185">Reference proteome</keyword>
<name>A0A0K0QT32_9CAUD</name>
<dbReference type="KEGG" id="vg:26644814"/>
<dbReference type="EMBL" id="KR869820">
    <property type="protein sequence ID" value="AKR15899.1"/>
    <property type="molecule type" value="Genomic_DNA"/>
</dbReference>